<feature type="chain" id="PRO_5027165233" description="Carboxylic ester hydrolase" evidence="6">
    <location>
        <begin position="23"/>
        <end position="577"/>
    </location>
</feature>
<keyword evidence="4" id="KW-1015">Disulfide bond</keyword>
<dbReference type="InterPro" id="IPR002018">
    <property type="entry name" value="CarbesteraseB"/>
</dbReference>
<organism evidence="8 9">
    <name type="scientific">Sitophilus oryzae</name>
    <name type="common">Rice weevil</name>
    <name type="synonym">Curculio oryzae</name>
    <dbReference type="NCBI Taxonomy" id="7048"/>
    <lineage>
        <taxon>Eukaryota</taxon>
        <taxon>Metazoa</taxon>
        <taxon>Ecdysozoa</taxon>
        <taxon>Arthropoda</taxon>
        <taxon>Hexapoda</taxon>
        <taxon>Insecta</taxon>
        <taxon>Pterygota</taxon>
        <taxon>Neoptera</taxon>
        <taxon>Endopterygota</taxon>
        <taxon>Coleoptera</taxon>
        <taxon>Polyphaga</taxon>
        <taxon>Cucujiformia</taxon>
        <taxon>Curculionidae</taxon>
        <taxon>Dryophthorinae</taxon>
        <taxon>Sitophilus</taxon>
    </lineage>
</organism>
<keyword evidence="3 6" id="KW-0378">Hydrolase</keyword>
<gene>
    <name evidence="9" type="primary">LOC115890554</name>
</gene>
<evidence type="ECO:0000256" key="2">
    <source>
        <dbReference type="ARBA" id="ARBA00022487"/>
    </source>
</evidence>
<dbReference type="PANTHER" id="PTHR43142:SF1">
    <property type="entry name" value="CARBOXYLIC ESTER HYDROLASE"/>
    <property type="match status" value="1"/>
</dbReference>
<dbReference type="OrthoDB" id="19653at2759"/>
<dbReference type="PANTHER" id="PTHR43142">
    <property type="entry name" value="CARBOXYLIC ESTER HYDROLASE"/>
    <property type="match status" value="1"/>
</dbReference>
<keyword evidence="5" id="KW-0325">Glycoprotein</keyword>
<feature type="domain" description="Carboxylesterase type B" evidence="7">
    <location>
        <begin position="31"/>
        <end position="558"/>
    </location>
</feature>
<dbReference type="KEGG" id="soy:115890554"/>
<dbReference type="PROSITE" id="PS00122">
    <property type="entry name" value="CARBOXYLESTERASE_B_1"/>
    <property type="match status" value="1"/>
</dbReference>
<dbReference type="Gene3D" id="3.40.50.1820">
    <property type="entry name" value="alpha/beta hydrolase"/>
    <property type="match status" value="1"/>
</dbReference>
<dbReference type="AlphaFoldDB" id="A0A6J2YV15"/>
<dbReference type="RefSeq" id="XP_030766680.1">
    <property type="nucleotide sequence ID" value="XM_030910820.1"/>
</dbReference>
<dbReference type="InterPro" id="IPR019826">
    <property type="entry name" value="Carboxylesterase_B_AS"/>
</dbReference>
<dbReference type="Proteomes" id="UP000504635">
    <property type="component" value="Unplaced"/>
</dbReference>
<dbReference type="InParanoid" id="A0A6J2YV15"/>
<evidence type="ECO:0000259" key="7">
    <source>
        <dbReference type="Pfam" id="PF00135"/>
    </source>
</evidence>
<protein>
    <recommendedName>
        <fullName evidence="6">Carboxylic ester hydrolase</fullName>
        <ecNumber evidence="6">3.1.1.-</ecNumber>
    </recommendedName>
</protein>
<comment type="similarity">
    <text evidence="1 6">Belongs to the type-B carboxylesterase/lipase family.</text>
</comment>
<dbReference type="Pfam" id="PF00135">
    <property type="entry name" value="COesterase"/>
    <property type="match status" value="1"/>
</dbReference>
<keyword evidence="6" id="KW-0732">Signal</keyword>
<evidence type="ECO:0000256" key="4">
    <source>
        <dbReference type="ARBA" id="ARBA00023157"/>
    </source>
</evidence>
<dbReference type="GeneID" id="115890554"/>
<evidence type="ECO:0000256" key="6">
    <source>
        <dbReference type="RuleBase" id="RU361235"/>
    </source>
</evidence>
<feature type="signal peptide" evidence="6">
    <location>
        <begin position="1"/>
        <end position="22"/>
    </location>
</feature>
<dbReference type="EC" id="3.1.1.-" evidence="6"/>
<dbReference type="FunFam" id="3.40.50.1820:FF:000092">
    <property type="entry name" value="Carboxylic ester hydrolase"/>
    <property type="match status" value="1"/>
</dbReference>
<dbReference type="InterPro" id="IPR029058">
    <property type="entry name" value="AB_hydrolase_fold"/>
</dbReference>
<dbReference type="SUPFAM" id="SSF53474">
    <property type="entry name" value="alpha/beta-Hydrolases"/>
    <property type="match status" value="1"/>
</dbReference>
<evidence type="ECO:0000256" key="3">
    <source>
        <dbReference type="ARBA" id="ARBA00022801"/>
    </source>
</evidence>
<proteinExistence type="inferred from homology"/>
<evidence type="ECO:0000256" key="1">
    <source>
        <dbReference type="ARBA" id="ARBA00005964"/>
    </source>
</evidence>
<accession>A0A6J2YV15</accession>
<evidence type="ECO:0000313" key="8">
    <source>
        <dbReference type="Proteomes" id="UP000504635"/>
    </source>
</evidence>
<evidence type="ECO:0000256" key="5">
    <source>
        <dbReference type="ARBA" id="ARBA00023180"/>
    </source>
</evidence>
<reference evidence="9" key="1">
    <citation type="submission" date="2025-08" db="UniProtKB">
        <authorList>
            <consortium name="RefSeq"/>
        </authorList>
    </citation>
    <scope>IDENTIFICATION</scope>
    <source>
        <tissue evidence="9">Gonads</tissue>
    </source>
</reference>
<keyword evidence="2" id="KW-0719">Serine esterase</keyword>
<sequence length="577" mass="65104">MNWLYKILAVFCFTLLLRCSLSDNCENDCAHPTVKCEDGSLRGKVFKTKGGREIFGFLGIPFAKPPLGELRFKPPVPYGAWNKTFNATQIHTICPQRDIYRRSETFEGDEDCLYLNVYSPQLPSENDTLLPVMVFFHGGGWLCGGGNTMWYGPDVLLDRDVVLVVPNYRLGALGFLSTGDGIVPGNNGLKDQNLALKWIQRNIKAFGGNPDSVTIFGESAGGSSVHYHMVSPMSRGLFHRVIAMSGTALCVWASAPKNENIEHSKQLAKSLDCPTDNSKDMVECLRKADAMDIIKKDTIFMKWDFDPMIPFKPTVEPDVEGAFLTEHPVEAVKKGKSAPVPMIVGITKNDGALRAAGLIRNDQLLEELNKEFDKIVPVSLIYEKTAHNVSLITKEIKKFYFKNEKIDWSKRNELVDMYTDGWFLNCADETVQLHRKFTKDPVYYYMFSHRGVASFSKIFGGGEEDYGVCHADDLQYLFPVGDGLFPDKTPTESDKHVSKLFTSLFANFALSGNPTPILSKDVPEKWHPVETEHMEYYNIDAVSPGMNKGLYLERAKFWRKLKWNRWDHSAIPVKDEL</sequence>
<name>A0A6J2YV15_SITOR</name>
<dbReference type="PROSITE" id="PS00941">
    <property type="entry name" value="CARBOXYLESTERASE_B_2"/>
    <property type="match status" value="1"/>
</dbReference>
<evidence type="ECO:0000313" key="9">
    <source>
        <dbReference type="RefSeq" id="XP_030766680.1"/>
    </source>
</evidence>
<dbReference type="GO" id="GO:0052689">
    <property type="term" value="F:carboxylic ester hydrolase activity"/>
    <property type="evidence" value="ECO:0007669"/>
    <property type="project" value="UniProtKB-KW"/>
</dbReference>
<dbReference type="InterPro" id="IPR019819">
    <property type="entry name" value="Carboxylesterase_B_CS"/>
</dbReference>
<keyword evidence="8" id="KW-1185">Reference proteome</keyword>